<dbReference type="AlphaFoldDB" id="A0A2K9NJA0"/>
<evidence type="ECO:0000259" key="1">
    <source>
        <dbReference type="Pfam" id="PF02900"/>
    </source>
</evidence>
<evidence type="ECO:0000313" key="3">
    <source>
        <dbReference type="Proteomes" id="UP000234752"/>
    </source>
</evidence>
<proteinExistence type="predicted"/>
<keyword evidence="2" id="KW-0614">Plasmid</keyword>
<dbReference type="RefSeq" id="WP_102114663.1">
    <property type="nucleotide sequence ID" value="NZ_BMGN01000001.1"/>
</dbReference>
<organism evidence="2 3">
    <name type="scientific">Niveispirillum cyanobacteriorum</name>
    <dbReference type="NCBI Taxonomy" id="1612173"/>
    <lineage>
        <taxon>Bacteria</taxon>
        <taxon>Pseudomonadati</taxon>
        <taxon>Pseudomonadota</taxon>
        <taxon>Alphaproteobacteria</taxon>
        <taxon>Rhodospirillales</taxon>
        <taxon>Azospirillaceae</taxon>
        <taxon>Niveispirillum</taxon>
    </lineage>
</organism>
<dbReference type="GO" id="GO:0016702">
    <property type="term" value="F:oxidoreductase activity, acting on single donors with incorporation of molecular oxygen, incorporation of two atoms of oxygen"/>
    <property type="evidence" value="ECO:0007669"/>
    <property type="project" value="UniProtKB-ARBA"/>
</dbReference>
<name>A0A2K9NJA0_9PROT</name>
<dbReference type="OrthoDB" id="8673673at2"/>
<dbReference type="Proteomes" id="UP000234752">
    <property type="component" value="Plasmid unnamed1"/>
</dbReference>
<dbReference type="Pfam" id="PF02900">
    <property type="entry name" value="LigB"/>
    <property type="match status" value="1"/>
</dbReference>
<sequence>MGSFVWAAATAHTGAMMRLPDGGADEARAEQVFNGFRTLASSLKAARPDVLITIATDHFLTYGYEFLPIFSIGTGDRFEGWGEFGVPKRDYKGVAPFGEAVQNGLVAAGFDAVGARDVKLDHAFSCPLQLLLRDWDVPILPVYINCTVAPLPSHARALAFGRALGDVVRTQGVSQRVAIVGTGGLSHWVGTPQTGTINTGFDRRFLELFTSGRLDEIAAMDSDWVIDNAGNGAAEIRNWLAAAGAVNAKGAREIAYEPVAMWNTGIAVTEILS</sequence>
<gene>
    <name evidence="2" type="ORF">C0V82_22385</name>
</gene>
<keyword evidence="3" id="KW-1185">Reference proteome</keyword>
<reference evidence="2 3" key="1">
    <citation type="submission" date="2017-12" db="EMBL/GenBank/DDBJ databases">
        <title>Genomes of bacteria within cyanobacterial aggregates.</title>
        <authorList>
            <person name="Cai H."/>
        </authorList>
    </citation>
    <scope>NUCLEOTIDE SEQUENCE [LARGE SCALE GENOMIC DNA]</scope>
    <source>
        <strain evidence="2 3">TH16</strain>
        <plasmid evidence="2 3">unnamed1</plasmid>
    </source>
</reference>
<dbReference type="GO" id="GO:0008198">
    <property type="term" value="F:ferrous iron binding"/>
    <property type="evidence" value="ECO:0007669"/>
    <property type="project" value="InterPro"/>
</dbReference>
<accession>A0A2K9NJA0</accession>
<geneLocation type="plasmid" evidence="2 3">
    <name>unnamed1</name>
</geneLocation>
<dbReference type="InterPro" id="IPR004183">
    <property type="entry name" value="Xdiol_dOase_suB"/>
</dbReference>
<dbReference type="KEGG" id="ncb:C0V82_22385"/>
<dbReference type="EMBL" id="CP025613">
    <property type="protein sequence ID" value="AUN33143.1"/>
    <property type="molecule type" value="Genomic_DNA"/>
</dbReference>
<feature type="domain" description="Extradiol ring-cleavage dioxygenase class III enzyme subunit B" evidence="1">
    <location>
        <begin position="7"/>
        <end position="265"/>
    </location>
</feature>
<protein>
    <recommendedName>
        <fullName evidence="1">Extradiol ring-cleavage dioxygenase class III enzyme subunit B domain-containing protein</fullName>
    </recommendedName>
</protein>
<dbReference type="SUPFAM" id="SSF53213">
    <property type="entry name" value="LigB-like"/>
    <property type="match status" value="1"/>
</dbReference>
<dbReference type="CDD" id="cd07359">
    <property type="entry name" value="PCA_45_Doxase_B_like"/>
    <property type="match status" value="1"/>
</dbReference>
<evidence type="ECO:0000313" key="2">
    <source>
        <dbReference type="EMBL" id="AUN33143.1"/>
    </source>
</evidence>
<dbReference type="Gene3D" id="3.40.830.10">
    <property type="entry name" value="LigB-like"/>
    <property type="match status" value="1"/>
</dbReference>